<reference evidence="2 3" key="1">
    <citation type="submission" date="2018-11" db="EMBL/GenBank/DDBJ databases">
        <title>Genomic Encyclopedia of Type Strains, Phase IV (KMG-IV): sequencing the most valuable type-strain genomes for metagenomic binning, comparative biology and taxonomic classification.</title>
        <authorList>
            <person name="Goeker M."/>
        </authorList>
    </citation>
    <scope>NUCLEOTIDE SEQUENCE [LARGE SCALE GENOMIC DNA]</scope>
    <source>
        <strain evidence="2 3">DSM 104731</strain>
    </source>
</reference>
<dbReference type="PANTHER" id="PTHR23131">
    <property type="entry name" value="ENDORIBONUCLEASE LACTB2"/>
    <property type="match status" value="1"/>
</dbReference>
<dbReference type="SMART" id="SM00849">
    <property type="entry name" value="Lactamase_B"/>
    <property type="match status" value="1"/>
</dbReference>
<dbReference type="InterPro" id="IPR036866">
    <property type="entry name" value="RibonucZ/Hydroxyglut_hydro"/>
</dbReference>
<comment type="caution">
    <text evidence="2">The sequence shown here is derived from an EMBL/GenBank/DDBJ whole genome shotgun (WGS) entry which is preliminary data.</text>
</comment>
<keyword evidence="2" id="KW-0378">Hydrolase</keyword>
<dbReference type="GO" id="GO:0016787">
    <property type="term" value="F:hydrolase activity"/>
    <property type="evidence" value="ECO:0007669"/>
    <property type="project" value="UniProtKB-KW"/>
</dbReference>
<proteinExistence type="predicted"/>
<dbReference type="PANTHER" id="PTHR23131:SF0">
    <property type="entry name" value="ENDORIBONUCLEASE LACTB2"/>
    <property type="match status" value="1"/>
</dbReference>
<keyword evidence="3" id="KW-1185">Reference proteome</keyword>
<dbReference type="OrthoDB" id="9788263at2"/>
<sequence length="304" mass="32914">MDRPNTVTTLATGLIRIIAPNPSKMTYWGTNTYILGNGAERVLVDPGPDDLDHLRRCLEALPQHARISHILVTHAHKDHSAGAQRLSDLCSAPTYAFGDSLAGRMQIMIDLAASGLVAGGEGVDLDFTPDHLLHDSEVLQTPAGPITALHTPGHMGNHLCFAWNGHILTGDLIMGWSSSLISPPDGDAAAFRESCKKLLKRSDLSLLPAHGAPVPDGASRITALLKHRAHRENQIIEALANGPLDLPQLTERVYGAVDSFTFQAAQRNTFAHLIDLAQQSRVTAHPHLHETAEFRAVLKKVKEN</sequence>
<evidence type="ECO:0000313" key="2">
    <source>
        <dbReference type="EMBL" id="RPE71586.1"/>
    </source>
</evidence>
<organism evidence="2 3">
    <name type="scientific">Pacificibacter maritimus</name>
    <dbReference type="NCBI Taxonomy" id="762213"/>
    <lineage>
        <taxon>Bacteria</taxon>
        <taxon>Pseudomonadati</taxon>
        <taxon>Pseudomonadota</taxon>
        <taxon>Alphaproteobacteria</taxon>
        <taxon>Rhodobacterales</taxon>
        <taxon>Roseobacteraceae</taxon>
        <taxon>Pacificibacter</taxon>
    </lineage>
</organism>
<accession>A0A3N4ULS9</accession>
<dbReference type="Gene3D" id="1.10.10.10">
    <property type="entry name" value="Winged helix-like DNA-binding domain superfamily/Winged helix DNA-binding domain"/>
    <property type="match status" value="1"/>
</dbReference>
<protein>
    <submittedName>
        <fullName evidence="2">Glyoxylase-like metal-dependent hydrolase (Beta-lactamase superfamily II)</fullName>
    </submittedName>
</protein>
<dbReference type="InterPro" id="IPR001279">
    <property type="entry name" value="Metallo-B-lactamas"/>
</dbReference>
<dbReference type="RefSeq" id="WP_123791790.1">
    <property type="nucleotide sequence ID" value="NZ_RKQK01000001.1"/>
</dbReference>
<dbReference type="InterPro" id="IPR036388">
    <property type="entry name" value="WH-like_DNA-bd_sf"/>
</dbReference>
<gene>
    <name evidence="2" type="ORF">EDD53_0709</name>
</gene>
<dbReference type="Gene3D" id="3.60.15.10">
    <property type="entry name" value="Ribonuclease Z/Hydroxyacylglutathione hydrolase-like"/>
    <property type="match status" value="1"/>
</dbReference>
<feature type="domain" description="Metallo-beta-lactamase" evidence="1">
    <location>
        <begin position="29"/>
        <end position="210"/>
    </location>
</feature>
<dbReference type="AlphaFoldDB" id="A0A3N4ULS9"/>
<dbReference type="CDD" id="cd16278">
    <property type="entry name" value="metallo-hydrolase-like_MBL-fold"/>
    <property type="match status" value="1"/>
</dbReference>
<evidence type="ECO:0000313" key="3">
    <source>
        <dbReference type="Proteomes" id="UP000269689"/>
    </source>
</evidence>
<dbReference type="EMBL" id="RKQK01000001">
    <property type="protein sequence ID" value="RPE71586.1"/>
    <property type="molecule type" value="Genomic_DNA"/>
</dbReference>
<dbReference type="InterPro" id="IPR050662">
    <property type="entry name" value="Sec-metab_biosynth-thioest"/>
</dbReference>
<evidence type="ECO:0000259" key="1">
    <source>
        <dbReference type="SMART" id="SM00849"/>
    </source>
</evidence>
<dbReference type="SUPFAM" id="SSF56281">
    <property type="entry name" value="Metallo-hydrolase/oxidoreductase"/>
    <property type="match status" value="1"/>
</dbReference>
<dbReference type="Proteomes" id="UP000269689">
    <property type="component" value="Unassembled WGS sequence"/>
</dbReference>
<name>A0A3N4ULS9_9RHOB</name>
<dbReference type="Pfam" id="PF00753">
    <property type="entry name" value="Lactamase_B"/>
    <property type="match status" value="1"/>
</dbReference>